<dbReference type="GO" id="GO:0003677">
    <property type="term" value="F:DNA binding"/>
    <property type="evidence" value="ECO:0007669"/>
    <property type="project" value="InterPro"/>
</dbReference>
<feature type="region of interest" description="Disordered" evidence="6">
    <location>
        <begin position="452"/>
        <end position="472"/>
    </location>
</feature>
<dbReference type="CDD" id="cd00067">
    <property type="entry name" value="GAL4"/>
    <property type="match status" value="1"/>
</dbReference>
<name>A0A0P7B1U8_9HYPO</name>
<dbReference type="AlphaFoldDB" id="A0A0P7B1U8"/>
<comment type="caution">
    <text evidence="9">The sequence shown here is derived from an EMBL/GenBank/DDBJ whole genome shotgun (WGS) entry which is preliminary data.</text>
</comment>
<keyword evidence="5" id="KW-0862">Zinc</keyword>
<dbReference type="Proteomes" id="UP000050424">
    <property type="component" value="Unassembled WGS sequence"/>
</dbReference>
<dbReference type="PANTHER" id="PTHR43639:SF5">
    <property type="entry name" value="OXIDOREDUCTASE, SHORT-CHAIN DEHYDROGENASE_REDUCTASE FAMILY (AFU_ORTHOLOGUE AFUA_6G09140)"/>
    <property type="match status" value="1"/>
</dbReference>
<dbReference type="PANTHER" id="PTHR43639">
    <property type="entry name" value="OXIDOREDUCTASE, SHORT-CHAIN DEHYDROGENASE/REDUCTASE FAMILY (AFU_ORTHOLOGUE AFUA_5G02870)"/>
    <property type="match status" value="1"/>
</dbReference>
<dbReference type="InterPro" id="IPR036864">
    <property type="entry name" value="Zn2-C6_fun-type_DNA-bd_sf"/>
</dbReference>
<dbReference type="FunFam" id="3.40.50.720:FF:000084">
    <property type="entry name" value="Short-chain dehydrogenase reductase"/>
    <property type="match status" value="1"/>
</dbReference>
<dbReference type="InterPro" id="IPR002347">
    <property type="entry name" value="SDR_fam"/>
</dbReference>
<keyword evidence="1" id="KW-0479">Metal-binding</keyword>
<dbReference type="PROSITE" id="PS50157">
    <property type="entry name" value="ZINC_FINGER_C2H2_2"/>
    <property type="match status" value="2"/>
</dbReference>
<dbReference type="InterPro" id="IPR036236">
    <property type="entry name" value="Znf_C2H2_sf"/>
</dbReference>
<dbReference type="PROSITE" id="PS00028">
    <property type="entry name" value="ZINC_FINGER_C2H2_1"/>
    <property type="match status" value="2"/>
</dbReference>
<dbReference type="Pfam" id="PF13561">
    <property type="entry name" value="adh_short_C2"/>
    <property type="match status" value="1"/>
</dbReference>
<dbReference type="SUPFAM" id="SSF57667">
    <property type="entry name" value="beta-beta-alpha zinc fingers"/>
    <property type="match status" value="2"/>
</dbReference>
<keyword evidence="2" id="KW-0521">NADP</keyword>
<gene>
    <name evidence="9" type="ORF">AK830_g6495</name>
</gene>
<protein>
    <recommendedName>
        <fullName evidence="11">Zn(2)-C6 fungal-type domain-containing protein</fullName>
    </recommendedName>
</protein>
<dbReference type="OrthoDB" id="1405595at2759"/>
<dbReference type="PRINTS" id="PR00080">
    <property type="entry name" value="SDRFAMILY"/>
</dbReference>
<reference evidence="9 10" key="1">
    <citation type="submission" date="2015-09" db="EMBL/GenBank/DDBJ databases">
        <title>Draft genome of a European isolate of the apple canker pathogen Neonectria ditissima.</title>
        <authorList>
            <person name="Gomez-Cortecero A."/>
            <person name="Harrison R.J."/>
            <person name="Armitage A.D."/>
        </authorList>
    </citation>
    <scope>NUCLEOTIDE SEQUENCE [LARGE SCALE GENOMIC DNA]</scope>
    <source>
        <strain evidence="9 10">R09/05</strain>
    </source>
</reference>
<feature type="domain" description="C2H2-type" evidence="8">
    <location>
        <begin position="330"/>
        <end position="352"/>
    </location>
</feature>
<evidence type="ECO:0000313" key="9">
    <source>
        <dbReference type="EMBL" id="KPM40070.1"/>
    </source>
</evidence>
<evidence type="ECO:0000259" key="8">
    <source>
        <dbReference type="PROSITE" id="PS50157"/>
    </source>
</evidence>
<dbReference type="GO" id="GO:0016491">
    <property type="term" value="F:oxidoreductase activity"/>
    <property type="evidence" value="ECO:0007669"/>
    <property type="project" value="UniProtKB-KW"/>
</dbReference>
<dbReference type="SUPFAM" id="SSF51735">
    <property type="entry name" value="NAD(P)-binding Rossmann-fold domains"/>
    <property type="match status" value="1"/>
</dbReference>
<dbReference type="InterPro" id="IPR013087">
    <property type="entry name" value="Znf_C2H2_type"/>
</dbReference>
<evidence type="ECO:0000256" key="3">
    <source>
        <dbReference type="ARBA" id="ARBA00023002"/>
    </source>
</evidence>
<evidence type="ECO:0000256" key="1">
    <source>
        <dbReference type="ARBA" id="ARBA00022723"/>
    </source>
</evidence>
<keyword evidence="5" id="KW-0863">Zinc-finger</keyword>
<dbReference type="GO" id="GO:0006351">
    <property type="term" value="P:DNA-templated transcription"/>
    <property type="evidence" value="ECO:0007669"/>
    <property type="project" value="InterPro"/>
</dbReference>
<dbReference type="CDD" id="cd12148">
    <property type="entry name" value="fungal_TF_MHR"/>
    <property type="match status" value="1"/>
</dbReference>
<dbReference type="Gene3D" id="4.10.240.10">
    <property type="entry name" value="Zn(2)-C6 fungal-type DNA-binding domain"/>
    <property type="match status" value="1"/>
</dbReference>
<dbReference type="NCBIfam" id="NF005559">
    <property type="entry name" value="PRK07231.1"/>
    <property type="match status" value="1"/>
</dbReference>
<dbReference type="PROSITE" id="PS50048">
    <property type="entry name" value="ZN2_CY6_FUNGAL_2"/>
    <property type="match status" value="1"/>
</dbReference>
<dbReference type="SMART" id="SM00355">
    <property type="entry name" value="ZnF_C2H2"/>
    <property type="match status" value="2"/>
</dbReference>
<evidence type="ECO:0008006" key="11">
    <source>
        <dbReference type="Google" id="ProtNLM"/>
    </source>
</evidence>
<dbReference type="SMART" id="SM00066">
    <property type="entry name" value="GAL4"/>
    <property type="match status" value="1"/>
</dbReference>
<dbReference type="Gene3D" id="3.30.160.60">
    <property type="entry name" value="Classic Zinc Finger"/>
    <property type="match status" value="2"/>
</dbReference>
<evidence type="ECO:0000256" key="5">
    <source>
        <dbReference type="PROSITE-ProRule" id="PRU00042"/>
    </source>
</evidence>
<keyword evidence="3" id="KW-0560">Oxidoreductase</keyword>
<organism evidence="9 10">
    <name type="scientific">Neonectria ditissima</name>
    <dbReference type="NCBI Taxonomy" id="78410"/>
    <lineage>
        <taxon>Eukaryota</taxon>
        <taxon>Fungi</taxon>
        <taxon>Dikarya</taxon>
        <taxon>Ascomycota</taxon>
        <taxon>Pezizomycotina</taxon>
        <taxon>Sordariomycetes</taxon>
        <taxon>Hypocreomycetidae</taxon>
        <taxon>Hypocreales</taxon>
        <taxon>Nectriaceae</taxon>
        <taxon>Neonectria</taxon>
    </lineage>
</organism>
<evidence type="ECO:0000256" key="6">
    <source>
        <dbReference type="SAM" id="MobiDB-lite"/>
    </source>
</evidence>
<accession>A0A0P7B1U8</accession>
<dbReference type="STRING" id="78410.A0A0P7B1U8"/>
<dbReference type="GO" id="GO:0008270">
    <property type="term" value="F:zinc ion binding"/>
    <property type="evidence" value="ECO:0007669"/>
    <property type="project" value="UniProtKB-KW"/>
</dbReference>
<sequence>MTAGRLDGKVAIITGAASGFGKGIATKFVKEGCKVLIADLSEDAGTAAAKELGCSFKRADVTKKADWEVLLSETLSVFGQLDIVVNNAGATYANKPTEDVTESEFDLVMNVNVKSIFMSTAVLLQYFLKESRAGCFIQVASTAAIRPRPRLTWYNASKGAVVNATKTLAVEYGPKQIRFNAVSPVVGSTGMTHLFLGKADTPENREAFVATVPLGRPSTPADVANACCYLASDEAGFITGTNIEVDGGRGPPHFASGPVCSYPSDADLGAQNTIRHLSPHLLASKYTSSFFAFLVTAPSARARLAEKQPDAISMMLSPPHNPDSQTRSTLSCNQCDRTFSRPSHLSRHRLTHLPPSRRNTIPCLYCDQTFSRKDVLLRHLRAAHHVDLPSNSSQQKSCYRCVRRKLRCDRALPCRSCAVATSAESCSYPPIDPALGAASQLLEQSYDASIVHPASDSGSRRTDHSDYTTSPEAFSNLVQPLDPLLLDADEFSPVFSGGPAIPAESTMFGPSVGNGVQYDFRCSGFDWLDFDVPDVELAIDYVVGDVAVPASTSGMPGSMPGHSITLIPTLQPKSSVLPWPFEQGHETSSARCPLPPLREVLQKSLQTSSGTKTAALEGLVQILSEQKLPRPEDVTEPNMSMGIDLLKRLLDVYFSCFQMIQPIFHTPTWNMADCPTMLLATMACIGAVLSSEPNAAELSSSISEFCAPIITWLGVSDSANYSNISYLASLCLHQIYSLGSGNRQLYQNADRTRGVLIGSLRGLGLLKSRPSVHDDGDGTGPISTNLAGLEMDWAAWAAREKEIRIAWASFEYDCSLCTLTSRRGAVDLSELPSKLPCMDSLWEAPSASAWAALRSRMPPSAMGASVSTVIAAAIAGTPVPEHLSAWGKRLCSQVIGRLLWDLKQLELVSTTEYFGLSSLSTGQKQSKASLLHALDCLLETMNQPTSTGDLVSYNISSLLCHYSHLYTADDIMDMILYIVRSVASRGAGPDNGVDLARRRLISALGNDPRRARMLAWHAGQIVAVANEYLVSAPCEIMRLFMSYIFIIAFAKYYPRPQQLGRGTHVRLDLPNHHADQKRAIEEWIQSGGPARIGSAEDILANGSTKTITLDAQAMLQRLRSWGLAEKFAKILQSFENNGDQS</sequence>
<evidence type="ECO:0000259" key="7">
    <source>
        <dbReference type="PROSITE" id="PS50048"/>
    </source>
</evidence>
<dbReference type="InterPro" id="IPR036291">
    <property type="entry name" value="NAD(P)-bd_dom_sf"/>
</dbReference>
<dbReference type="PRINTS" id="PR00081">
    <property type="entry name" value="GDHRDH"/>
</dbReference>
<dbReference type="EMBL" id="LKCW01000091">
    <property type="protein sequence ID" value="KPM40070.1"/>
    <property type="molecule type" value="Genomic_DNA"/>
</dbReference>
<dbReference type="GO" id="GO:0000981">
    <property type="term" value="F:DNA-binding transcription factor activity, RNA polymerase II-specific"/>
    <property type="evidence" value="ECO:0007669"/>
    <property type="project" value="InterPro"/>
</dbReference>
<feature type="domain" description="Zn(2)-C6 fungal-type" evidence="7">
    <location>
        <begin position="397"/>
        <end position="428"/>
    </location>
</feature>
<evidence type="ECO:0000256" key="2">
    <source>
        <dbReference type="ARBA" id="ARBA00022857"/>
    </source>
</evidence>
<dbReference type="InterPro" id="IPR001138">
    <property type="entry name" value="Zn2Cys6_DnaBD"/>
</dbReference>
<evidence type="ECO:0000256" key="4">
    <source>
        <dbReference type="ARBA" id="ARBA00023242"/>
    </source>
</evidence>
<proteinExistence type="predicted"/>
<keyword evidence="10" id="KW-1185">Reference proteome</keyword>
<dbReference type="Pfam" id="PF04082">
    <property type="entry name" value="Fungal_trans"/>
    <property type="match status" value="1"/>
</dbReference>
<feature type="domain" description="C2H2-type" evidence="8">
    <location>
        <begin position="361"/>
        <end position="389"/>
    </location>
</feature>
<dbReference type="Gene3D" id="3.40.50.720">
    <property type="entry name" value="NAD(P)-binding Rossmann-like Domain"/>
    <property type="match status" value="1"/>
</dbReference>
<dbReference type="Pfam" id="PF00096">
    <property type="entry name" value="zf-C2H2"/>
    <property type="match status" value="2"/>
</dbReference>
<evidence type="ECO:0000313" key="10">
    <source>
        <dbReference type="Proteomes" id="UP000050424"/>
    </source>
</evidence>
<keyword evidence="4" id="KW-0539">Nucleus</keyword>
<dbReference type="InterPro" id="IPR007219">
    <property type="entry name" value="XnlR_reg_dom"/>
</dbReference>